<sequence>MGTGQLGQRLAELLLEADVDVHLADAGDASTVADGGPLPRPAGRGRLRPVNHWSKPDGVLLPLTVVAVDTVEVDRVLTAHLVRTDQPHLLLRSSGTGVTVGPLVLPGRTACLRCTDLARRDVDPGWPLLLDQLVRLHRPARPALAAWAAALAAVHVLAHLAGAVPESAGATLDLDDADPLVRWRAWPRHAGCGCAWSGTTEWLP</sequence>
<reference evidence="1 2" key="1">
    <citation type="submission" date="2021-03" db="EMBL/GenBank/DDBJ databases">
        <title>Sequencing the genomes of 1000 actinobacteria strains.</title>
        <authorList>
            <person name="Klenk H.-P."/>
        </authorList>
    </citation>
    <scope>NUCLEOTIDE SEQUENCE [LARGE SCALE GENOMIC DNA]</scope>
    <source>
        <strain evidence="1 2">DSM 12936</strain>
    </source>
</reference>
<protein>
    <recommendedName>
        <fullName evidence="3">Bacteriocin biosynthesis cyclodehydratase domain-containing protein</fullName>
    </recommendedName>
</protein>
<gene>
    <name evidence="1" type="ORF">JOF54_000648</name>
</gene>
<evidence type="ECO:0008006" key="3">
    <source>
        <dbReference type="Google" id="ProtNLM"/>
    </source>
</evidence>
<evidence type="ECO:0000313" key="2">
    <source>
        <dbReference type="Proteomes" id="UP000758168"/>
    </source>
</evidence>
<accession>A0ABS4Z3U2</accession>
<proteinExistence type="predicted"/>
<dbReference type="RefSeq" id="WP_210052939.1">
    <property type="nucleotide sequence ID" value="NZ_BAAAMH010000030.1"/>
</dbReference>
<keyword evidence="2" id="KW-1185">Reference proteome</keyword>
<organism evidence="1 2">
    <name type="scientific">Microlunatus capsulatus</name>
    <dbReference type="NCBI Taxonomy" id="99117"/>
    <lineage>
        <taxon>Bacteria</taxon>
        <taxon>Bacillati</taxon>
        <taxon>Actinomycetota</taxon>
        <taxon>Actinomycetes</taxon>
        <taxon>Propionibacteriales</taxon>
        <taxon>Propionibacteriaceae</taxon>
        <taxon>Microlunatus</taxon>
    </lineage>
</organism>
<dbReference type="Proteomes" id="UP000758168">
    <property type="component" value="Unassembled WGS sequence"/>
</dbReference>
<evidence type="ECO:0000313" key="1">
    <source>
        <dbReference type="EMBL" id="MBP2415726.1"/>
    </source>
</evidence>
<dbReference type="Gene3D" id="3.40.50.720">
    <property type="entry name" value="NAD(P)-binding Rossmann-like Domain"/>
    <property type="match status" value="1"/>
</dbReference>
<dbReference type="InterPro" id="IPR035985">
    <property type="entry name" value="Ubiquitin-activating_enz"/>
</dbReference>
<dbReference type="SUPFAM" id="SSF69572">
    <property type="entry name" value="Activating enzymes of the ubiquitin-like proteins"/>
    <property type="match status" value="1"/>
</dbReference>
<name>A0ABS4Z3U2_9ACTN</name>
<comment type="caution">
    <text evidence="1">The sequence shown here is derived from an EMBL/GenBank/DDBJ whole genome shotgun (WGS) entry which is preliminary data.</text>
</comment>
<dbReference type="EMBL" id="JAGIOB010000001">
    <property type="protein sequence ID" value="MBP2415726.1"/>
    <property type="molecule type" value="Genomic_DNA"/>
</dbReference>